<sequence length="90" mass="10073">MDPNSEMPGILFDALARARRRAIERELVREEGGCSAVWRDASPAIRRVDRQMFQGFSREELDLLAAFQRRMLSGLRRGDGPRCPRGGGAG</sequence>
<evidence type="ECO:0000313" key="2">
    <source>
        <dbReference type="Proteomes" id="UP001204562"/>
    </source>
</evidence>
<dbReference type="AlphaFoldDB" id="A0AAW5JJX0"/>
<reference evidence="1" key="1">
    <citation type="submission" date="2022-06" db="EMBL/GenBank/DDBJ databases">
        <title>Isolation of gut microbiota from human fecal samples.</title>
        <authorList>
            <person name="Pamer E.G."/>
            <person name="Barat B."/>
            <person name="Waligurski E."/>
            <person name="Medina S."/>
            <person name="Paddock L."/>
            <person name="Mostad J."/>
        </authorList>
    </citation>
    <scope>NUCLEOTIDE SEQUENCE</scope>
    <source>
        <strain evidence="1">DFI.9.91</strain>
    </source>
</reference>
<organism evidence="1 2">
    <name type="scientific">Intestinimonas massiliensis</name>
    <name type="common">ex Afouda et al. 2020</name>
    <dbReference type="NCBI Taxonomy" id="1673721"/>
    <lineage>
        <taxon>Bacteria</taxon>
        <taxon>Bacillati</taxon>
        <taxon>Bacillota</taxon>
        <taxon>Clostridia</taxon>
        <taxon>Eubacteriales</taxon>
        <taxon>Intestinimonas</taxon>
    </lineage>
</organism>
<protein>
    <submittedName>
        <fullName evidence="1">Uncharacterized protein</fullName>
    </submittedName>
</protein>
<name>A0AAW5JJX0_9FIRM</name>
<accession>A0AAW5JJX0</accession>
<proteinExistence type="predicted"/>
<comment type="caution">
    <text evidence="1">The sequence shown here is derived from an EMBL/GenBank/DDBJ whole genome shotgun (WGS) entry which is preliminary data.</text>
</comment>
<dbReference type="Proteomes" id="UP001204562">
    <property type="component" value="Unassembled WGS sequence"/>
</dbReference>
<dbReference type="RefSeq" id="WP_256303391.1">
    <property type="nucleotide sequence ID" value="NZ_JANFYS010000006.1"/>
</dbReference>
<gene>
    <name evidence="1" type="ORF">NE579_04210</name>
</gene>
<evidence type="ECO:0000313" key="1">
    <source>
        <dbReference type="EMBL" id="MCQ4769673.1"/>
    </source>
</evidence>
<dbReference type="EMBL" id="JANFYS010000006">
    <property type="protein sequence ID" value="MCQ4769673.1"/>
    <property type="molecule type" value="Genomic_DNA"/>
</dbReference>